<keyword evidence="3" id="KW-0808">Transferase</keyword>
<dbReference type="InterPro" id="IPR050087">
    <property type="entry name" value="AON_synthase_class-II"/>
</dbReference>
<evidence type="ECO:0000313" key="7">
    <source>
        <dbReference type="EMBL" id="MEL1245802.1"/>
    </source>
</evidence>
<dbReference type="Proteomes" id="UP001464555">
    <property type="component" value="Unassembled WGS sequence"/>
</dbReference>
<dbReference type="RefSeq" id="WP_341698099.1">
    <property type="nucleotide sequence ID" value="NZ_JBBYHR010000010.1"/>
</dbReference>
<gene>
    <name evidence="7" type="ORF">AAEO56_16130</name>
</gene>
<comment type="caution">
    <text evidence="7">The sequence shown here is derived from an EMBL/GenBank/DDBJ whole genome shotgun (WGS) entry which is preliminary data.</text>
</comment>
<evidence type="ECO:0000259" key="6">
    <source>
        <dbReference type="Pfam" id="PF00155"/>
    </source>
</evidence>
<proteinExistence type="inferred from homology"/>
<dbReference type="Gene3D" id="3.40.640.10">
    <property type="entry name" value="Type I PLP-dependent aspartate aminotransferase-like (Major domain)"/>
    <property type="match status" value="1"/>
</dbReference>
<comment type="cofactor">
    <cofactor evidence="1 5">
        <name>pyridoxal 5'-phosphate</name>
        <dbReference type="ChEBI" id="CHEBI:597326"/>
    </cofactor>
</comment>
<reference evidence="7 8" key="1">
    <citation type="submission" date="2024-04" db="EMBL/GenBank/DDBJ databases">
        <title>Flavobacterium sp. DGU11 16S ribosomal RNA gene Genome sequencing and assembly.</title>
        <authorList>
            <person name="Park S."/>
        </authorList>
    </citation>
    <scope>NUCLEOTIDE SEQUENCE [LARGE SCALE GENOMIC DNA]</scope>
    <source>
        <strain evidence="7 8">DGU11</strain>
    </source>
</reference>
<name>A0ABU9I0Z4_9FLAO</name>
<accession>A0ABU9I0Z4</accession>
<dbReference type="InterPro" id="IPR004839">
    <property type="entry name" value="Aminotransferase_I/II_large"/>
</dbReference>
<feature type="domain" description="Aminotransferase class I/classII large" evidence="6">
    <location>
        <begin position="46"/>
        <end position="392"/>
    </location>
</feature>
<evidence type="ECO:0000313" key="8">
    <source>
        <dbReference type="Proteomes" id="UP001464555"/>
    </source>
</evidence>
<comment type="pathway">
    <text evidence="2">Lipid metabolism.</text>
</comment>
<evidence type="ECO:0000256" key="2">
    <source>
        <dbReference type="ARBA" id="ARBA00005189"/>
    </source>
</evidence>
<dbReference type="PROSITE" id="PS00599">
    <property type="entry name" value="AA_TRANSFER_CLASS_2"/>
    <property type="match status" value="1"/>
</dbReference>
<dbReference type="GO" id="GO:0008483">
    <property type="term" value="F:transaminase activity"/>
    <property type="evidence" value="ECO:0007669"/>
    <property type="project" value="UniProtKB-KW"/>
</dbReference>
<dbReference type="EMBL" id="JBBYHR010000010">
    <property type="protein sequence ID" value="MEL1245802.1"/>
    <property type="molecule type" value="Genomic_DNA"/>
</dbReference>
<evidence type="ECO:0000256" key="3">
    <source>
        <dbReference type="ARBA" id="ARBA00022679"/>
    </source>
</evidence>
<dbReference type="InterPro" id="IPR015421">
    <property type="entry name" value="PyrdxlP-dep_Trfase_major"/>
</dbReference>
<dbReference type="SUPFAM" id="SSF53383">
    <property type="entry name" value="PLP-dependent transferases"/>
    <property type="match status" value="1"/>
</dbReference>
<comment type="similarity">
    <text evidence="5">Belongs to the class-II pyridoxal-phosphate-dependent aminotransferase family.</text>
</comment>
<dbReference type="InterPro" id="IPR015422">
    <property type="entry name" value="PyrdxlP-dep_Trfase_small"/>
</dbReference>
<dbReference type="InterPro" id="IPR001917">
    <property type="entry name" value="Aminotrans_II_pyridoxalP_BS"/>
</dbReference>
<evidence type="ECO:0000256" key="5">
    <source>
        <dbReference type="RuleBase" id="RU003693"/>
    </source>
</evidence>
<sequence length="421" mass="46675">MVKDLFERIQKNKGPLGKWASQAEGYYVFPKLEGPLSSRMMFHGKEVLNWSINDYLGLANHPEVRKVDAEAAAEYGAAYPMGARMMSGHTTFHEQLEQELASFVQKESAYLLNFGYQGMVSTIDALVSKNDVIVYDVDSHACIIDGVRLHMGKRFTYMHNDVESLEKNLERATNMAETTGGGILVITEGVFGMRGQQGKIKEIVALKEKYNFRLLVDDAHGFGTLGKTGAGAGEEQGCQDGIDVYFSTFAKSMASIGAFVAADKDVIDFLKYNLRSQMFAKSLPMLLVKGALKRLDMLRTMPELKAKLWENVDALQNGLKEKGFNIGDTNTCVTPVYLEGSIPEAMVMVNDLRENYSIFLSIVVYPVIPKGIILLRMIPTATHTLEDINQTLAAYEAIREKLENGTYKQIAAATTVDVDAE</sequence>
<keyword evidence="7" id="KW-0032">Aminotransferase</keyword>
<dbReference type="PANTHER" id="PTHR13693">
    <property type="entry name" value="CLASS II AMINOTRANSFERASE/8-AMINO-7-OXONONANOATE SYNTHASE"/>
    <property type="match status" value="1"/>
</dbReference>
<protein>
    <submittedName>
        <fullName evidence="7">Aminotransferase class I/II-fold pyridoxal phosphate-dependent enzyme</fullName>
    </submittedName>
</protein>
<evidence type="ECO:0000256" key="4">
    <source>
        <dbReference type="ARBA" id="ARBA00022898"/>
    </source>
</evidence>
<keyword evidence="4 5" id="KW-0663">Pyridoxal phosphate</keyword>
<dbReference type="Gene3D" id="3.90.1150.10">
    <property type="entry name" value="Aspartate Aminotransferase, domain 1"/>
    <property type="match status" value="1"/>
</dbReference>
<dbReference type="InterPro" id="IPR015424">
    <property type="entry name" value="PyrdxlP-dep_Trfase"/>
</dbReference>
<organism evidence="7 8">
    <name type="scientific">Flavobacterium arundinis</name>
    <dbReference type="NCBI Taxonomy" id="3139143"/>
    <lineage>
        <taxon>Bacteria</taxon>
        <taxon>Pseudomonadati</taxon>
        <taxon>Bacteroidota</taxon>
        <taxon>Flavobacteriia</taxon>
        <taxon>Flavobacteriales</taxon>
        <taxon>Flavobacteriaceae</taxon>
        <taxon>Flavobacterium</taxon>
    </lineage>
</organism>
<keyword evidence="8" id="KW-1185">Reference proteome</keyword>
<dbReference type="Pfam" id="PF00155">
    <property type="entry name" value="Aminotran_1_2"/>
    <property type="match status" value="1"/>
</dbReference>
<evidence type="ECO:0000256" key="1">
    <source>
        <dbReference type="ARBA" id="ARBA00001933"/>
    </source>
</evidence>